<evidence type="ECO:0000256" key="1">
    <source>
        <dbReference type="ARBA" id="ARBA00004167"/>
    </source>
</evidence>
<dbReference type="GO" id="GO:0071949">
    <property type="term" value="F:FAD binding"/>
    <property type="evidence" value="ECO:0007669"/>
    <property type="project" value="InterPro"/>
</dbReference>
<organism evidence="8 9">
    <name type="scientific">Diplodia corticola</name>
    <dbReference type="NCBI Taxonomy" id="236234"/>
    <lineage>
        <taxon>Eukaryota</taxon>
        <taxon>Fungi</taxon>
        <taxon>Dikarya</taxon>
        <taxon>Ascomycota</taxon>
        <taxon>Pezizomycotina</taxon>
        <taxon>Dothideomycetes</taxon>
        <taxon>Dothideomycetes incertae sedis</taxon>
        <taxon>Botryosphaeriales</taxon>
        <taxon>Botryosphaeriaceae</taxon>
        <taxon>Diplodia</taxon>
    </lineage>
</organism>
<dbReference type="InterPro" id="IPR036318">
    <property type="entry name" value="FAD-bd_PCMH-like_sf"/>
</dbReference>
<evidence type="ECO:0000259" key="7">
    <source>
        <dbReference type="PROSITE" id="PS51387"/>
    </source>
</evidence>
<dbReference type="Pfam" id="PF01565">
    <property type="entry name" value="FAD_binding_4"/>
    <property type="match status" value="1"/>
</dbReference>
<comment type="subcellular location">
    <subcellularLocation>
        <location evidence="1">Membrane</location>
        <topology evidence="1">Single-pass membrane protein</topology>
    </subcellularLocation>
</comment>
<dbReference type="InterPro" id="IPR016166">
    <property type="entry name" value="FAD-bd_PCMH"/>
</dbReference>
<dbReference type="AlphaFoldDB" id="A0A1J9RZH7"/>
<keyword evidence="5" id="KW-0472">Membrane</keyword>
<dbReference type="GO" id="GO:0016020">
    <property type="term" value="C:membrane"/>
    <property type="evidence" value="ECO:0007669"/>
    <property type="project" value="UniProtKB-SubCell"/>
</dbReference>
<dbReference type="Gene3D" id="3.30.465.10">
    <property type="match status" value="1"/>
</dbReference>
<dbReference type="PROSITE" id="PS51186">
    <property type="entry name" value="GNAT"/>
    <property type="match status" value="1"/>
</dbReference>
<dbReference type="GO" id="GO:0008202">
    <property type="term" value="P:steroid metabolic process"/>
    <property type="evidence" value="ECO:0007669"/>
    <property type="project" value="TreeGrafter"/>
</dbReference>
<dbReference type="SUPFAM" id="SSF56176">
    <property type="entry name" value="FAD-binding/transporter-associated domain-like"/>
    <property type="match status" value="1"/>
</dbReference>
<evidence type="ECO:0000259" key="6">
    <source>
        <dbReference type="PROSITE" id="PS51186"/>
    </source>
</evidence>
<dbReference type="SUPFAM" id="SSF55729">
    <property type="entry name" value="Acyl-CoA N-acyltransferases (Nat)"/>
    <property type="match status" value="1"/>
</dbReference>
<dbReference type="CDD" id="cd04301">
    <property type="entry name" value="NAT_SF"/>
    <property type="match status" value="1"/>
</dbReference>
<dbReference type="InterPro" id="IPR016169">
    <property type="entry name" value="FAD-bd_PCMH_sub2"/>
</dbReference>
<dbReference type="GeneID" id="31013912"/>
<evidence type="ECO:0000256" key="5">
    <source>
        <dbReference type="ARBA" id="ARBA00023136"/>
    </source>
</evidence>
<evidence type="ECO:0000313" key="9">
    <source>
        <dbReference type="Proteomes" id="UP000183809"/>
    </source>
</evidence>
<dbReference type="GO" id="GO:0005737">
    <property type="term" value="C:cytoplasm"/>
    <property type="evidence" value="ECO:0007669"/>
    <property type="project" value="TreeGrafter"/>
</dbReference>
<keyword evidence="4" id="KW-1133">Transmembrane helix</keyword>
<reference evidence="8 9" key="1">
    <citation type="submission" date="2016-10" db="EMBL/GenBank/DDBJ databases">
        <title>Proteomics and genomics reveal pathogen-plant mechanisms compatible with a hemibiotrophic lifestyle of Diplodia corticola.</title>
        <authorList>
            <person name="Fernandes I."/>
            <person name="De Jonge R."/>
            <person name="Van De Peer Y."/>
            <person name="Devreese B."/>
            <person name="Alves A."/>
            <person name="Esteves A.C."/>
        </authorList>
    </citation>
    <scope>NUCLEOTIDE SEQUENCE [LARGE SCALE GENOMIC DNA]</scope>
    <source>
        <strain evidence="8 9">CBS 112549</strain>
    </source>
</reference>
<protein>
    <recommendedName>
        <fullName evidence="2">Delta(24)-sterol reductase</fullName>
        <ecNumber evidence="2">1.3.1.72</ecNumber>
    </recommendedName>
</protein>
<dbReference type="InterPro" id="IPR006094">
    <property type="entry name" value="Oxid_FAD_bind_N"/>
</dbReference>
<keyword evidence="9" id="KW-1185">Reference proteome</keyword>
<evidence type="ECO:0000256" key="2">
    <source>
        <dbReference type="ARBA" id="ARBA00012405"/>
    </source>
</evidence>
<comment type="caution">
    <text evidence="8">The sequence shown here is derived from an EMBL/GenBank/DDBJ whole genome shotgun (WGS) entry which is preliminary data.</text>
</comment>
<dbReference type="RefSeq" id="XP_020130011.1">
    <property type="nucleotide sequence ID" value="XM_020273651.1"/>
</dbReference>
<evidence type="ECO:0000256" key="4">
    <source>
        <dbReference type="ARBA" id="ARBA00022989"/>
    </source>
</evidence>
<dbReference type="STRING" id="236234.A0A1J9RZH7"/>
<dbReference type="Proteomes" id="UP000183809">
    <property type="component" value="Unassembled WGS sequence"/>
</dbReference>
<feature type="domain" description="N-acetyltransferase" evidence="6">
    <location>
        <begin position="53"/>
        <end position="215"/>
    </location>
</feature>
<dbReference type="EMBL" id="MNUE01000028">
    <property type="protein sequence ID" value="OJD33751.1"/>
    <property type="molecule type" value="Genomic_DNA"/>
</dbReference>
<dbReference type="PANTHER" id="PTHR10801">
    <property type="entry name" value="24-DEHYDROCHOLESTEROL REDUCTASE"/>
    <property type="match status" value="1"/>
</dbReference>
<dbReference type="InterPro" id="IPR000182">
    <property type="entry name" value="GNAT_dom"/>
</dbReference>
<dbReference type="GO" id="GO:0050614">
    <property type="term" value="F:Delta24-sterol reductase activity"/>
    <property type="evidence" value="ECO:0007669"/>
    <property type="project" value="UniProtKB-EC"/>
</dbReference>
<dbReference type="PANTHER" id="PTHR10801:SF10">
    <property type="entry name" value="FAD BINDING DOMAIN PROTEIN (AFU_ORTHOLOGUE AFUA_6G14300)"/>
    <property type="match status" value="1"/>
</dbReference>
<feature type="domain" description="FAD-binding PCMH-type" evidence="7">
    <location>
        <begin position="202"/>
        <end position="382"/>
    </location>
</feature>
<dbReference type="Gene3D" id="3.40.630.30">
    <property type="match status" value="1"/>
</dbReference>
<dbReference type="PROSITE" id="PS51387">
    <property type="entry name" value="FAD_PCMH"/>
    <property type="match status" value="1"/>
</dbReference>
<sequence length="735" mass="82656">MPGGLLQGVKRPKAQPEELIDSINALPRPAFSARFFPPRSKLLQHGDYHVSPRPVADLDHDELMACFSLIETTSAADYKKSPRGWHPNAKQREMREDNMHYLLVRKAALGEIVAFLSFMFTIEDDYPVVYIYEIHLAEEHRGAGLGKHLMRIVDLCAAEGAVDKVMLTCFRSNAVALAFYERLGFGEDEFSPPAKRLRGGKIKVPPYLIMSKSVEEDHAKAVANISAAVRAFHDRGEKFRISHGSTNSTRQSATRRKTNFIDTSGLSHVLKVDVEARTALVQPNVPMDRLAEETMKHGLIPPVIMEFPGITVGGGYSGTSGESSSFKYGYFDRTINWVEMVLANGQVVRCSRTELPDLFHGAAGAVGTFGVTTLVELQLKPAKKFVETTYHPVSSVAEAVSLSEQLIAQPDTHDYVDGILFSKTSGVIITGRATDTPAPTAPIQTFSAPRDPWFYLHAQDRIKAGRAATDAVPLAEYLFRYDRGGFWVGRSAFEYFHFPFTAATRALLDDFLHTRMLYAALHASGQSRRYVVQDLALPFSTAERFIDYTAATFDIWPLWLCPLRQSDGNTMHPHNATDLEEVPDVESGTTRTRRRPLLNVGLWGWAPRHAQNDPDAFAALNRDLEATLRELGGMKWLYAHTYYTEDEFWRTYKNRDWYEALRRKYGAEGLPSVYEKVRVDVGEEKRLRAEAGWARRLLDVWPVGGVYAIRRAIKSGLYWRHRDAVWNKHGAGGKE</sequence>
<dbReference type="Pfam" id="PF00583">
    <property type="entry name" value="Acetyltransf_1"/>
    <property type="match status" value="1"/>
</dbReference>
<keyword evidence="3" id="KW-0812">Transmembrane</keyword>
<evidence type="ECO:0000256" key="3">
    <source>
        <dbReference type="ARBA" id="ARBA00022692"/>
    </source>
</evidence>
<dbReference type="EC" id="1.3.1.72" evidence="2"/>
<evidence type="ECO:0000313" key="8">
    <source>
        <dbReference type="EMBL" id="OJD33751.1"/>
    </source>
</evidence>
<dbReference type="OrthoDB" id="415825at2759"/>
<dbReference type="FunFam" id="3.30.465.10:FF:000031">
    <property type="entry name" value="FAD binding domain protein"/>
    <property type="match status" value="1"/>
</dbReference>
<dbReference type="InterPro" id="IPR016181">
    <property type="entry name" value="Acyl_CoA_acyltransferase"/>
</dbReference>
<dbReference type="GO" id="GO:0000246">
    <property type="term" value="F:Delta24(24-1) sterol reductase activity"/>
    <property type="evidence" value="ECO:0007669"/>
    <property type="project" value="TreeGrafter"/>
</dbReference>
<proteinExistence type="predicted"/>
<name>A0A1J9RZH7_9PEZI</name>
<accession>A0A1J9RZH7</accession>
<dbReference type="InterPro" id="IPR040165">
    <property type="entry name" value="Diminuto-like"/>
</dbReference>
<gene>
    <name evidence="8" type="ORF">BKCO1_28000113</name>
</gene>
<dbReference type="GO" id="GO:0016747">
    <property type="term" value="F:acyltransferase activity, transferring groups other than amino-acyl groups"/>
    <property type="evidence" value="ECO:0007669"/>
    <property type="project" value="InterPro"/>
</dbReference>